<dbReference type="CDD" id="cd07061">
    <property type="entry name" value="HP_HAP_like"/>
    <property type="match status" value="1"/>
</dbReference>
<dbReference type="PROSITE" id="PS00616">
    <property type="entry name" value="HIS_ACID_PHOSPHAT_1"/>
    <property type="match status" value="1"/>
</dbReference>
<keyword evidence="6" id="KW-0325">Glycoprotein</keyword>
<reference evidence="17 18" key="1">
    <citation type="submission" date="2024-02" db="EMBL/GenBank/DDBJ databases">
        <title>A draft genome for the cacao thread blight pathogen Marasmius crinis-equi.</title>
        <authorList>
            <person name="Cohen S.P."/>
            <person name="Baruah I.K."/>
            <person name="Amoako-Attah I."/>
            <person name="Bukari Y."/>
            <person name="Meinhardt L.W."/>
            <person name="Bailey B.A."/>
        </authorList>
    </citation>
    <scope>NUCLEOTIDE SEQUENCE [LARGE SCALE GENOMIC DNA]</scope>
    <source>
        <strain evidence="17 18">GH-76</strain>
    </source>
</reference>
<dbReference type="PROSITE" id="PS00778">
    <property type="entry name" value="HIS_ACID_PHOSPHAT_2"/>
    <property type="match status" value="1"/>
</dbReference>
<keyword evidence="3" id="KW-0964">Secreted</keyword>
<name>A0ABR3F9W2_9AGAR</name>
<evidence type="ECO:0000313" key="18">
    <source>
        <dbReference type="Proteomes" id="UP001465976"/>
    </source>
</evidence>
<evidence type="ECO:0000256" key="14">
    <source>
        <dbReference type="ARBA" id="ARBA00044106"/>
    </source>
</evidence>
<dbReference type="PANTHER" id="PTHR20963">
    <property type="entry name" value="MULTIPLE INOSITOL POLYPHOSPHATE PHOSPHATASE-RELATED"/>
    <property type="match status" value="1"/>
</dbReference>
<keyword evidence="18" id="KW-1185">Reference proteome</keyword>
<evidence type="ECO:0000256" key="5">
    <source>
        <dbReference type="ARBA" id="ARBA00023157"/>
    </source>
</evidence>
<evidence type="ECO:0000313" key="17">
    <source>
        <dbReference type="EMBL" id="KAL0572009.1"/>
    </source>
</evidence>
<evidence type="ECO:0000256" key="11">
    <source>
        <dbReference type="ARBA" id="ARBA00043721"/>
    </source>
</evidence>
<dbReference type="PANTHER" id="PTHR20963:SF24">
    <property type="entry name" value="3-PHYTASE B"/>
    <property type="match status" value="1"/>
</dbReference>
<organism evidence="17 18">
    <name type="scientific">Marasmius crinis-equi</name>
    <dbReference type="NCBI Taxonomy" id="585013"/>
    <lineage>
        <taxon>Eukaryota</taxon>
        <taxon>Fungi</taxon>
        <taxon>Dikarya</taxon>
        <taxon>Basidiomycota</taxon>
        <taxon>Agaricomycotina</taxon>
        <taxon>Agaricomycetes</taxon>
        <taxon>Agaricomycetidae</taxon>
        <taxon>Agaricales</taxon>
        <taxon>Marasmiineae</taxon>
        <taxon>Marasmiaceae</taxon>
        <taxon>Marasmius</taxon>
    </lineage>
</organism>
<evidence type="ECO:0000256" key="16">
    <source>
        <dbReference type="SAM" id="SignalP"/>
    </source>
</evidence>
<comment type="catalytic activity">
    <reaction evidence="11">
        <text>1D-myo-inositol 1,2,6-trisphosphate + H2O = 1D-myo-inositol 1,2-bisphosphate + phosphate</text>
        <dbReference type="Rhea" id="RHEA:77131"/>
        <dbReference type="ChEBI" id="CHEBI:15377"/>
        <dbReference type="ChEBI" id="CHEBI:43474"/>
        <dbReference type="ChEBI" id="CHEBI:195537"/>
        <dbReference type="ChEBI" id="CHEBI:195539"/>
    </reaction>
    <physiologicalReaction direction="left-to-right" evidence="11">
        <dbReference type="Rhea" id="RHEA:77132"/>
    </physiologicalReaction>
</comment>
<evidence type="ECO:0000256" key="12">
    <source>
        <dbReference type="ARBA" id="ARBA00043748"/>
    </source>
</evidence>
<dbReference type="InterPro" id="IPR016274">
    <property type="entry name" value="Histidine_acid_Pase_euk"/>
</dbReference>
<dbReference type="InterPro" id="IPR029033">
    <property type="entry name" value="His_PPase_superfam"/>
</dbReference>
<comment type="catalytic activity">
    <reaction evidence="12">
        <text>1D-myo-inositol 1,2,4,5,6-pentakisphosphate + H2O = 1D-myo-inositol 1,2,5,6-tetrakisphosphate + phosphate</text>
        <dbReference type="Rhea" id="RHEA:77115"/>
        <dbReference type="ChEBI" id="CHEBI:15377"/>
        <dbReference type="ChEBI" id="CHEBI:43474"/>
        <dbReference type="ChEBI" id="CHEBI:57798"/>
        <dbReference type="ChEBI" id="CHEBI:195535"/>
    </reaction>
    <physiologicalReaction direction="left-to-right" evidence="12">
        <dbReference type="Rhea" id="RHEA:77116"/>
    </physiologicalReaction>
</comment>
<proteinExistence type="predicted"/>
<sequence>MFIGVTAIATWILLSLSFRGSFARSWAPVREEVPVTEHLPGFEDVPLERNWAMYAPAWSVEEYVKPAGGCRVTQVNILQRHGARYPTSGASKRIVSALEKLKSAGDDLHSKLGFLKNYTYDLGIAELVPAGAEQLYNSGATVYKRYQELVDANLDALPFIRASLSERVVFSASNWSAGFSQANHLSEIPISVLMQEDPSFNNTLDHNNCPAEGDSDEQTHQWTAVFAPSIAARLSPSANLTNDEVYALLSLCPFETAAIGRDGSGRKGLGYGGEELSPWCGVFSKKEFGMFEYEGDLEKYYKTGPGSKLGRVQGVGYINELIARLTGQPVIDTTQTNHTLTSSPETFPFNRTIYADFSHDNQMIAIYTALNLLDKYDVPEPSGPRQNINGTRWHTSELVPFAAVMVVERLECGDGTYVRVLVGDKVQSLDFCGAGKTGMCEIGKFVESQGYAVRGGDGDFKKCFEV</sequence>
<dbReference type="PIRSF" id="PIRSF000894">
    <property type="entry name" value="Acid_phosphatase"/>
    <property type="match status" value="1"/>
</dbReference>
<dbReference type="EMBL" id="JBAHYK010000685">
    <property type="protein sequence ID" value="KAL0572009.1"/>
    <property type="molecule type" value="Genomic_DNA"/>
</dbReference>
<evidence type="ECO:0000256" key="1">
    <source>
        <dbReference type="ARBA" id="ARBA00004613"/>
    </source>
</evidence>
<keyword evidence="5" id="KW-1015">Disulfide bond</keyword>
<comment type="catalytic activity">
    <reaction evidence="10">
        <text>1D-myo-inositol 1,2-bisphosphate + H2O = 1D-myo-inositol 2-phosphate + phosphate</text>
        <dbReference type="Rhea" id="RHEA:77135"/>
        <dbReference type="ChEBI" id="CHEBI:15377"/>
        <dbReference type="ChEBI" id="CHEBI:43474"/>
        <dbReference type="ChEBI" id="CHEBI:84142"/>
        <dbReference type="ChEBI" id="CHEBI:195539"/>
    </reaction>
    <physiologicalReaction direction="left-to-right" evidence="10">
        <dbReference type="Rhea" id="RHEA:77136"/>
    </physiologicalReaction>
</comment>
<feature type="chain" id="PRO_5045363732" description="Phytase A" evidence="16">
    <location>
        <begin position="24"/>
        <end position="466"/>
    </location>
</feature>
<evidence type="ECO:0000256" key="9">
    <source>
        <dbReference type="ARBA" id="ARBA00043670"/>
    </source>
</evidence>
<protein>
    <recommendedName>
        <fullName evidence="14">Phytase A</fullName>
    </recommendedName>
    <alternativeName>
        <fullName evidence="15">Histidine acid phosphatase phyA</fullName>
    </alternativeName>
    <alternativeName>
        <fullName evidence="8">Myo-inositol hexakisphosphate phosphohydrolase A</fullName>
    </alternativeName>
    <alternativeName>
        <fullName evidence="7">Myo-inositol-hexaphosphate 3-phosphohydrolase A</fullName>
    </alternativeName>
</protein>
<evidence type="ECO:0000256" key="8">
    <source>
        <dbReference type="ARBA" id="ARBA00042300"/>
    </source>
</evidence>
<dbReference type="InterPro" id="IPR000560">
    <property type="entry name" value="His_Pase_clade-2"/>
</dbReference>
<keyword evidence="16" id="KW-0732">Signal</keyword>
<comment type="caution">
    <text evidence="17">The sequence shown here is derived from an EMBL/GenBank/DDBJ whole genome shotgun (WGS) entry which is preliminary data.</text>
</comment>
<comment type="catalytic activity">
    <reaction evidence="13">
        <text>1D-myo-inositol hexakisphosphate + H2O = 1D-myo-inositol 1,2,4,5,6-pentakisphosphate + phosphate</text>
        <dbReference type="Rhea" id="RHEA:16989"/>
        <dbReference type="ChEBI" id="CHEBI:15377"/>
        <dbReference type="ChEBI" id="CHEBI:43474"/>
        <dbReference type="ChEBI" id="CHEBI:57798"/>
        <dbReference type="ChEBI" id="CHEBI:58130"/>
        <dbReference type="EC" id="3.1.3.8"/>
    </reaction>
    <physiologicalReaction direction="left-to-right" evidence="13">
        <dbReference type="Rhea" id="RHEA:16990"/>
    </physiologicalReaction>
</comment>
<comment type="subcellular location">
    <subcellularLocation>
        <location evidence="1">Secreted</location>
    </subcellularLocation>
</comment>
<dbReference type="SUPFAM" id="SSF53254">
    <property type="entry name" value="Phosphoglycerate mutase-like"/>
    <property type="match status" value="1"/>
</dbReference>
<feature type="signal peptide" evidence="16">
    <location>
        <begin position="1"/>
        <end position="23"/>
    </location>
</feature>
<evidence type="ECO:0000256" key="2">
    <source>
        <dbReference type="ARBA" id="ARBA00011245"/>
    </source>
</evidence>
<accession>A0ABR3F9W2</accession>
<comment type="catalytic activity">
    <reaction evidence="9">
        <text>1D-myo-inositol 1,2,5,6-tetrakisphosphate + H2O = 1D-myo-inositol 1,2,6-trisphosphate + phosphate</text>
        <dbReference type="Rhea" id="RHEA:77119"/>
        <dbReference type="ChEBI" id="CHEBI:15377"/>
        <dbReference type="ChEBI" id="CHEBI:43474"/>
        <dbReference type="ChEBI" id="CHEBI:195535"/>
        <dbReference type="ChEBI" id="CHEBI:195537"/>
    </reaction>
    <physiologicalReaction direction="left-to-right" evidence="9">
        <dbReference type="Rhea" id="RHEA:77120"/>
    </physiologicalReaction>
</comment>
<evidence type="ECO:0000256" key="10">
    <source>
        <dbReference type="ARBA" id="ARBA00043675"/>
    </source>
</evidence>
<evidence type="ECO:0000256" key="13">
    <source>
        <dbReference type="ARBA" id="ARBA00043788"/>
    </source>
</evidence>
<dbReference type="Pfam" id="PF00328">
    <property type="entry name" value="His_Phos_2"/>
    <property type="match status" value="1"/>
</dbReference>
<evidence type="ECO:0000256" key="7">
    <source>
        <dbReference type="ARBA" id="ARBA00041857"/>
    </source>
</evidence>
<evidence type="ECO:0000256" key="15">
    <source>
        <dbReference type="ARBA" id="ARBA00044262"/>
    </source>
</evidence>
<dbReference type="Proteomes" id="UP001465976">
    <property type="component" value="Unassembled WGS sequence"/>
</dbReference>
<evidence type="ECO:0000256" key="3">
    <source>
        <dbReference type="ARBA" id="ARBA00022525"/>
    </source>
</evidence>
<comment type="subunit">
    <text evidence="2">Monomer.</text>
</comment>
<dbReference type="Gene3D" id="3.40.50.1240">
    <property type="entry name" value="Phosphoglycerate mutase-like"/>
    <property type="match status" value="1"/>
</dbReference>
<evidence type="ECO:0000256" key="6">
    <source>
        <dbReference type="ARBA" id="ARBA00023180"/>
    </source>
</evidence>
<keyword evidence="4" id="KW-0378">Hydrolase</keyword>
<gene>
    <name evidence="17" type="ORF">V5O48_009950</name>
</gene>
<evidence type="ECO:0000256" key="4">
    <source>
        <dbReference type="ARBA" id="ARBA00022801"/>
    </source>
</evidence>
<dbReference type="InterPro" id="IPR033379">
    <property type="entry name" value="Acid_Pase_AS"/>
</dbReference>